<dbReference type="EMBL" id="CP145892">
    <property type="protein sequence ID" value="WWP19918.1"/>
    <property type="molecule type" value="Genomic_DNA"/>
</dbReference>
<evidence type="ECO:0000313" key="2">
    <source>
        <dbReference type="EMBL" id="WWP19918.1"/>
    </source>
</evidence>
<gene>
    <name evidence="2" type="ORF">V6668_26315</name>
</gene>
<proteinExistence type="predicted"/>
<accession>A0ABD8AQY3</accession>
<feature type="compositionally biased region" description="Basic residues" evidence="1">
    <location>
        <begin position="1"/>
        <end position="10"/>
    </location>
</feature>
<evidence type="ECO:0008006" key="4">
    <source>
        <dbReference type="Google" id="ProtNLM"/>
    </source>
</evidence>
<dbReference type="AlphaFoldDB" id="A0ABD8AQY3"/>
<reference evidence="2 3" key="1">
    <citation type="submission" date="2024-02" db="EMBL/GenBank/DDBJ databases">
        <title>Complete sequences of two Paenibacillus sp. strains and one Lysinibacillus strain isolated from the environment on STAA medium highlight biotechnological potential.</title>
        <authorList>
            <person name="Attere S.A."/>
            <person name="Piche L.C."/>
            <person name="Intertaglia L."/>
            <person name="Lami R."/>
            <person name="Charette S.J."/>
            <person name="Vincent A.T."/>
        </authorList>
    </citation>
    <scope>NUCLEOTIDE SEQUENCE [LARGE SCALE GENOMIC DNA]</scope>
    <source>
        <strain evidence="2 3">Y5S-7</strain>
    </source>
</reference>
<name>A0ABD8AQY3_PAEAM</name>
<sequence length="46" mass="5569">MLQARFRHQAQRVYPKEDANNMQARKRAGRKQAFPDLRRGMRSLHF</sequence>
<dbReference type="GeneID" id="93479062"/>
<protein>
    <recommendedName>
        <fullName evidence="4">Transposase</fullName>
    </recommendedName>
</protein>
<dbReference type="RefSeq" id="WP_338707081.1">
    <property type="nucleotide sequence ID" value="NZ_CP145892.1"/>
</dbReference>
<evidence type="ECO:0000313" key="3">
    <source>
        <dbReference type="Proteomes" id="UP001364764"/>
    </source>
</evidence>
<dbReference type="Proteomes" id="UP001364764">
    <property type="component" value="Chromosome"/>
</dbReference>
<evidence type="ECO:0000256" key="1">
    <source>
        <dbReference type="SAM" id="MobiDB-lite"/>
    </source>
</evidence>
<feature type="region of interest" description="Disordered" evidence="1">
    <location>
        <begin position="1"/>
        <end position="46"/>
    </location>
</feature>
<organism evidence="2 3">
    <name type="scientific">Paenibacillus amylolyticus</name>
    <dbReference type="NCBI Taxonomy" id="1451"/>
    <lineage>
        <taxon>Bacteria</taxon>
        <taxon>Bacillati</taxon>
        <taxon>Bacillota</taxon>
        <taxon>Bacilli</taxon>
        <taxon>Bacillales</taxon>
        <taxon>Paenibacillaceae</taxon>
        <taxon>Paenibacillus</taxon>
    </lineage>
</organism>